<keyword evidence="2" id="KW-0732">Signal</keyword>
<protein>
    <submittedName>
        <fullName evidence="3">Uncharacterized protein</fullName>
    </submittedName>
</protein>
<evidence type="ECO:0000256" key="1">
    <source>
        <dbReference type="SAM" id="MobiDB-lite"/>
    </source>
</evidence>
<dbReference type="EMBL" id="MSFO01000011">
    <property type="protein sequence ID" value="PLB43397.1"/>
    <property type="molecule type" value="Genomic_DNA"/>
</dbReference>
<dbReference type="AlphaFoldDB" id="A0A2I2FS09"/>
<feature type="region of interest" description="Disordered" evidence="1">
    <location>
        <begin position="31"/>
        <end position="60"/>
    </location>
</feature>
<proteinExistence type="predicted"/>
<dbReference type="Proteomes" id="UP000234275">
    <property type="component" value="Unassembled WGS sequence"/>
</dbReference>
<gene>
    <name evidence="3" type="ORF">P170DRAFT_441799</name>
</gene>
<evidence type="ECO:0000256" key="2">
    <source>
        <dbReference type="SAM" id="SignalP"/>
    </source>
</evidence>
<dbReference type="RefSeq" id="XP_024698699.1">
    <property type="nucleotide sequence ID" value="XM_024850401.1"/>
</dbReference>
<evidence type="ECO:0000313" key="3">
    <source>
        <dbReference type="EMBL" id="PLB43397.1"/>
    </source>
</evidence>
<name>A0A2I2FS09_9EURO</name>
<dbReference type="GeneID" id="36558100"/>
<evidence type="ECO:0000313" key="4">
    <source>
        <dbReference type="Proteomes" id="UP000234275"/>
    </source>
</evidence>
<dbReference type="VEuPathDB" id="FungiDB:P170DRAFT_441799"/>
<feature type="signal peptide" evidence="2">
    <location>
        <begin position="1"/>
        <end position="16"/>
    </location>
</feature>
<reference evidence="3 4" key="1">
    <citation type="submission" date="2016-12" db="EMBL/GenBank/DDBJ databases">
        <title>The genomes of Aspergillus section Nigri reveals drivers in fungal speciation.</title>
        <authorList>
            <consortium name="DOE Joint Genome Institute"/>
            <person name="Vesth T.C."/>
            <person name="Nybo J."/>
            <person name="Theobald S."/>
            <person name="Brandl J."/>
            <person name="Frisvad J.C."/>
            <person name="Nielsen K.F."/>
            <person name="Lyhne E.K."/>
            <person name="Kogle M.E."/>
            <person name="Kuo A."/>
            <person name="Riley R."/>
            <person name="Clum A."/>
            <person name="Nolan M."/>
            <person name="Lipzen A."/>
            <person name="Salamov A."/>
            <person name="Henrissat B."/>
            <person name="Wiebenga A."/>
            <person name="De Vries R.P."/>
            <person name="Grigoriev I.V."/>
            <person name="Mortensen U.H."/>
            <person name="Andersen M.R."/>
            <person name="Baker S.E."/>
        </authorList>
    </citation>
    <scope>NUCLEOTIDE SEQUENCE [LARGE SCALE GENOMIC DNA]</scope>
    <source>
        <strain evidence="3 4">IBT 23096</strain>
    </source>
</reference>
<keyword evidence="4" id="KW-1185">Reference proteome</keyword>
<dbReference type="InterPro" id="IPR045953">
    <property type="entry name" value="DUF6373"/>
</dbReference>
<comment type="caution">
    <text evidence="3">The sequence shown here is derived from an EMBL/GenBank/DDBJ whole genome shotgun (WGS) entry which is preliminary data.</text>
</comment>
<accession>A0A2I2FS09</accession>
<sequence>MRFLSLSAALVVGCLGAPLFSLPTSPLISKEQLTQSGDVKNKKRADPITEDGNVDPVNDGEVNNNISLLRFC</sequence>
<feature type="chain" id="PRO_5014139351" evidence="2">
    <location>
        <begin position="17"/>
        <end position="72"/>
    </location>
</feature>
<organism evidence="3 4">
    <name type="scientific">Aspergillus steynii IBT 23096</name>
    <dbReference type="NCBI Taxonomy" id="1392250"/>
    <lineage>
        <taxon>Eukaryota</taxon>
        <taxon>Fungi</taxon>
        <taxon>Dikarya</taxon>
        <taxon>Ascomycota</taxon>
        <taxon>Pezizomycotina</taxon>
        <taxon>Eurotiomycetes</taxon>
        <taxon>Eurotiomycetidae</taxon>
        <taxon>Eurotiales</taxon>
        <taxon>Aspergillaceae</taxon>
        <taxon>Aspergillus</taxon>
        <taxon>Aspergillus subgen. Circumdati</taxon>
    </lineage>
</organism>
<dbReference type="Pfam" id="PF19900">
    <property type="entry name" value="DUF6373"/>
    <property type="match status" value="1"/>
</dbReference>
<dbReference type="OrthoDB" id="4394237at2759"/>